<dbReference type="EMBL" id="CM004395">
    <property type="protein sequence ID" value="OAY41969.1"/>
    <property type="molecule type" value="Genomic_DNA"/>
</dbReference>
<keyword evidence="1" id="KW-0862">Zinc</keyword>
<sequence length="412" mass="45372">MWGCRLQSDVLCHGSCGINGSWLSSNRSRSGVGCEQLTNHHHSISDEVLSYSDSLHDNVQEPRWTSPVQKFNLGNVATSTSGGSRSQTSRLRFPSTEGIFSFSCTRRFAVRATTVSPSFASPSSLYESSPWGSTSKRPFAFSNCNFPSRRSYMSKAVYPLVFRNLVSDCETFDDVGISNIGRLTPGEDLTSPSCWLDNSSSVEYKFHKILTELESLETSPDPSASSRREGFRWSGSTSYDLGLDGDLFDVAEPMDMESLRSSSSAVPDQKCGVCGKLLREKSPWSSRRIMRGGDLPVAGVLSCSHVFHAECLEQATPKTQIHDPPCPLCLKSIGALEESLSVSEPLQVALRRRNRGVVISEAQGSRNSNEACTHIKGRLRKNWLRAVQPQSENGSSLTNRLKRHFTLRGKVG</sequence>
<gene>
    <name evidence="3" type="ORF">MANES_09G143400</name>
</gene>
<feature type="domain" description="RING-type" evidence="2">
    <location>
        <begin position="271"/>
        <end position="329"/>
    </location>
</feature>
<proteinExistence type="predicted"/>
<protein>
    <recommendedName>
        <fullName evidence="2">RING-type domain-containing protein</fullName>
    </recommendedName>
</protein>
<keyword evidence="1" id="KW-0863">Zinc-finger</keyword>
<dbReference type="STRING" id="3983.A0A2C9VAS5"/>
<dbReference type="InterPro" id="IPR013083">
    <property type="entry name" value="Znf_RING/FYVE/PHD"/>
</dbReference>
<dbReference type="Gene3D" id="3.30.40.10">
    <property type="entry name" value="Zinc/RING finger domain, C3HC4 (zinc finger)"/>
    <property type="match status" value="1"/>
</dbReference>
<evidence type="ECO:0000313" key="3">
    <source>
        <dbReference type="EMBL" id="OAY41969.1"/>
    </source>
</evidence>
<dbReference type="GO" id="GO:0008270">
    <property type="term" value="F:zinc ion binding"/>
    <property type="evidence" value="ECO:0007669"/>
    <property type="project" value="UniProtKB-KW"/>
</dbReference>
<dbReference type="PROSITE" id="PS50089">
    <property type="entry name" value="ZF_RING_2"/>
    <property type="match status" value="1"/>
</dbReference>
<accession>A0A2C9VAS5</accession>
<dbReference type="SMART" id="SM00184">
    <property type="entry name" value="RING"/>
    <property type="match status" value="1"/>
</dbReference>
<dbReference type="PANTHER" id="PTHR31150">
    <property type="entry name" value="EXPRESSED PROTEIN"/>
    <property type="match status" value="1"/>
</dbReference>
<organism evidence="3">
    <name type="scientific">Manihot esculenta</name>
    <name type="common">Cassava</name>
    <name type="synonym">Jatropha manihot</name>
    <dbReference type="NCBI Taxonomy" id="3983"/>
    <lineage>
        <taxon>Eukaryota</taxon>
        <taxon>Viridiplantae</taxon>
        <taxon>Streptophyta</taxon>
        <taxon>Embryophyta</taxon>
        <taxon>Tracheophyta</taxon>
        <taxon>Spermatophyta</taxon>
        <taxon>Magnoliopsida</taxon>
        <taxon>eudicotyledons</taxon>
        <taxon>Gunneridae</taxon>
        <taxon>Pentapetalae</taxon>
        <taxon>rosids</taxon>
        <taxon>fabids</taxon>
        <taxon>Malpighiales</taxon>
        <taxon>Euphorbiaceae</taxon>
        <taxon>Crotonoideae</taxon>
        <taxon>Manihoteae</taxon>
        <taxon>Manihot</taxon>
    </lineage>
</organism>
<dbReference type="InterPro" id="IPR001841">
    <property type="entry name" value="Znf_RING"/>
</dbReference>
<keyword evidence="1" id="KW-0479">Metal-binding</keyword>
<evidence type="ECO:0000256" key="1">
    <source>
        <dbReference type="PROSITE-ProRule" id="PRU00175"/>
    </source>
</evidence>
<name>A0A2C9VAS5_MANES</name>
<reference evidence="3" key="1">
    <citation type="submission" date="2016-02" db="EMBL/GenBank/DDBJ databases">
        <title>WGS assembly of Manihot esculenta.</title>
        <authorList>
            <person name="Bredeson J.V."/>
            <person name="Prochnik S.E."/>
            <person name="Lyons J.B."/>
            <person name="Schmutz J."/>
            <person name="Grimwood J."/>
            <person name="Vrebalov J."/>
            <person name="Bart R.S."/>
            <person name="Amuge T."/>
            <person name="Ferguson M.E."/>
            <person name="Green R."/>
            <person name="Putnam N."/>
            <person name="Stites J."/>
            <person name="Rounsley S."/>
            <person name="Rokhsar D.S."/>
        </authorList>
    </citation>
    <scope>NUCLEOTIDE SEQUENCE [LARGE SCALE GENOMIC DNA]</scope>
    <source>
        <tissue evidence="3">Leaf</tissue>
    </source>
</reference>
<dbReference type="PANTHER" id="PTHR31150:SF2">
    <property type="entry name" value="RING_U-BOX SUPERFAMILY PROTEIN"/>
    <property type="match status" value="1"/>
</dbReference>
<dbReference type="SUPFAM" id="SSF57850">
    <property type="entry name" value="RING/U-box"/>
    <property type="match status" value="1"/>
</dbReference>
<evidence type="ECO:0000259" key="2">
    <source>
        <dbReference type="PROSITE" id="PS50089"/>
    </source>
</evidence>
<dbReference type="AlphaFoldDB" id="A0A2C9VAS5"/>